<gene>
    <name evidence="1" type="ORF">G3I44_19685</name>
</gene>
<evidence type="ECO:0000313" key="2">
    <source>
        <dbReference type="Proteomes" id="UP000465846"/>
    </source>
</evidence>
<name>A0A6C0UM18_9EURY</name>
<protein>
    <submittedName>
        <fullName evidence="1">Uncharacterized protein</fullName>
    </submittedName>
</protein>
<accession>A0A6C0UM18</accession>
<proteinExistence type="predicted"/>
<dbReference type="Proteomes" id="UP000465846">
    <property type="component" value="Chromosome"/>
</dbReference>
<dbReference type="AlphaFoldDB" id="A0A6C0UM18"/>
<reference evidence="1 2" key="1">
    <citation type="submission" date="2020-02" db="EMBL/GenBank/DDBJ databases">
        <title>Whole genome sequence of Halogeometricum borinquense strain wsp4.</title>
        <authorList>
            <person name="Verma D.K."/>
            <person name="Gopal K."/>
            <person name="Prasad E.S."/>
        </authorList>
    </citation>
    <scope>NUCLEOTIDE SEQUENCE [LARGE SCALE GENOMIC DNA]</scope>
    <source>
        <strain evidence="2">wsp4</strain>
    </source>
</reference>
<organism evidence="1 2">
    <name type="scientific">Halogeometricum borinquense</name>
    <dbReference type="NCBI Taxonomy" id="60847"/>
    <lineage>
        <taxon>Archaea</taxon>
        <taxon>Methanobacteriati</taxon>
        <taxon>Methanobacteriota</taxon>
        <taxon>Stenosarchaea group</taxon>
        <taxon>Halobacteria</taxon>
        <taxon>Halobacteriales</taxon>
        <taxon>Haloferacaceae</taxon>
        <taxon>Halogeometricum</taxon>
    </lineage>
</organism>
<sequence length="144" mass="14351">MPGPEAIFPPPDDRLGMSLARAFGRVGALAVALSGLAVTYYGLYVVGPGLGSETAIRTLFTPSPANTGLAIGSIGLIAALAALPVLVGRGRWAAVSVGTFLVVLSTLAIVSGVITVTAWLSGGLIGLLLFFAGASLNGHHGDPA</sequence>
<evidence type="ECO:0000313" key="1">
    <source>
        <dbReference type="EMBL" id="QIB76287.1"/>
    </source>
</evidence>
<dbReference type="EMBL" id="CP048739">
    <property type="protein sequence ID" value="QIB76287.1"/>
    <property type="molecule type" value="Genomic_DNA"/>
</dbReference>